<evidence type="ECO:0000256" key="7">
    <source>
        <dbReference type="ARBA" id="ARBA00022825"/>
    </source>
</evidence>
<keyword evidence="8 12" id="KW-1133">Transmembrane helix</keyword>
<evidence type="ECO:0000256" key="4">
    <source>
        <dbReference type="ARBA" id="ARBA00022670"/>
    </source>
</evidence>
<dbReference type="GO" id="GO:0006508">
    <property type="term" value="P:proteolysis"/>
    <property type="evidence" value="ECO:0007669"/>
    <property type="project" value="UniProtKB-KW"/>
</dbReference>
<keyword evidence="7 10" id="KW-0720">Serine protease</keyword>
<accession>A0ABD0BEX8</accession>
<evidence type="ECO:0000256" key="1">
    <source>
        <dbReference type="ARBA" id="ARBA00004162"/>
    </source>
</evidence>
<dbReference type="PROSITE" id="PS51892">
    <property type="entry name" value="SUBTILASE"/>
    <property type="match status" value="1"/>
</dbReference>
<dbReference type="InterPro" id="IPR000209">
    <property type="entry name" value="Peptidase_S8/S53_dom"/>
</dbReference>
<dbReference type="PANTHER" id="PTHR43806">
    <property type="entry name" value="PEPTIDASE S8"/>
    <property type="match status" value="1"/>
</dbReference>
<reference evidence="14 15" key="1">
    <citation type="submission" date="2021-11" db="EMBL/GenBank/DDBJ databases">
        <title>Whole genome sequences of diphtheriae toxin producing Corynebacterium ulcerans isolates from cats in Osaka, Japan.</title>
        <authorList>
            <person name="Umeda K."/>
            <person name="Hirai Y."/>
        </authorList>
    </citation>
    <scope>NUCLEOTIDE SEQUENCE [LARGE SCALE GENOMIC DNA]</scope>
    <source>
        <strain evidence="14 15">12109B-1</strain>
    </source>
</reference>
<dbReference type="PANTHER" id="PTHR43806:SF11">
    <property type="entry name" value="CEREVISIN-RELATED"/>
    <property type="match status" value="1"/>
</dbReference>
<dbReference type="PRINTS" id="PR00723">
    <property type="entry name" value="SUBTILISIN"/>
</dbReference>
<dbReference type="InterPro" id="IPR023827">
    <property type="entry name" value="Peptidase_S8_Asp-AS"/>
</dbReference>
<dbReference type="Pfam" id="PF00082">
    <property type="entry name" value="Peptidase_S8"/>
    <property type="match status" value="1"/>
</dbReference>
<dbReference type="PROSITE" id="PS00137">
    <property type="entry name" value="SUBTILASE_HIS"/>
    <property type="match status" value="1"/>
</dbReference>
<dbReference type="Proteomes" id="UP001205910">
    <property type="component" value="Unassembled WGS sequence"/>
</dbReference>
<feature type="active site" description="Charge relay system" evidence="10">
    <location>
        <position position="135"/>
    </location>
</feature>
<evidence type="ECO:0000256" key="10">
    <source>
        <dbReference type="PROSITE-ProRule" id="PRU01240"/>
    </source>
</evidence>
<evidence type="ECO:0000256" key="9">
    <source>
        <dbReference type="ARBA" id="ARBA00023136"/>
    </source>
</evidence>
<dbReference type="InterPro" id="IPR022398">
    <property type="entry name" value="Peptidase_S8_His-AS"/>
</dbReference>
<dbReference type="InterPro" id="IPR015500">
    <property type="entry name" value="Peptidase_S8_subtilisin-rel"/>
</dbReference>
<evidence type="ECO:0000259" key="13">
    <source>
        <dbReference type="Pfam" id="PF00082"/>
    </source>
</evidence>
<evidence type="ECO:0000256" key="3">
    <source>
        <dbReference type="ARBA" id="ARBA00022475"/>
    </source>
</evidence>
<gene>
    <name evidence="14" type="ORF">CULCOIPH005_05990</name>
</gene>
<dbReference type="InterPro" id="IPR050131">
    <property type="entry name" value="Peptidase_S8_subtilisin-like"/>
</dbReference>
<dbReference type="EMBL" id="BQFK01000001">
    <property type="protein sequence ID" value="GJJ42410.1"/>
    <property type="molecule type" value="Genomic_DNA"/>
</dbReference>
<comment type="caution">
    <text evidence="14">The sequence shown here is derived from an EMBL/GenBank/DDBJ whole genome shotgun (WGS) entry which is preliminary data.</text>
</comment>
<dbReference type="PROSITE" id="PS00138">
    <property type="entry name" value="SUBTILASE_SER"/>
    <property type="match status" value="1"/>
</dbReference>
<evidence type="ECO:0000256" key="5">
    <source>
        <dbReference type="ARBA" id="ARBA00022692"/>
    </source>
</evidence>
<dbReference type="AlphaFoldDB" id="A0ABD0BEX8"/>
<dbReference type="InterPro" id="IPR023834">
    <property type="entry name" value="T7SS_pept_S8A_mycosin"/>
</dbReference>
<sequence length="427" mass="44509">MRSLGPGRGISVIVPTHGGIFPDPGAGIAMHIFRFPGLAFALVIIVLCLGFCPLAYGQEHSCAQAAHASAENVRNQAAVSQKFRRAHRHATGAGIRVAIIDTGVAPHPRLGLVEDAGSFVNDGTRRSGLYDCDAHGTTVAGIIAARDGPDGVIGVAPAATIISIKQTSAWQEYSTRTTPAGNLSTLAQSIHAAIDHGAHVINISVVSCVRQGTLVELSELHTALDRAERSNVVVVSAAGNAGSGSCEPGDHVYPAHLDTVLAVSALHGNGFPTQYSLPAPHPMLSALGHVAAALSHEGDALSQGTHKDRDVVSFEGTSFAAPVVAGTAALLRERYPQAVAADIRALLYHSVDPMTGAVDPELALTQIFPRTSPQPHPSLVTVSQPSRHEAHGRLIVAVVTSLLLITLTSTALLLSRMHPRSDHYLAS</sequence>
<dbReference type="GO" id="GO:0005886">
    <property type="term" value="C:plasma membrane"/>
    <property type="evidence" value="ECO:0007669"/>
    <property type="project" value="UniProtKB-SubCell"/>
</dbReference>
<feature type="transmembrane region" description="Helical" evidence="12">
    <location>
        <begin position="38"/>
        <end position="56"/>
    </location>
</feature>
<dbReference type="PROSITE" id="PS00136">
    <property type="entry name" value="SUBTILASE_ASP"/>
    <property type="match status" value="1"/>
</dbReference>
<organism evidence="14 15">
    <name type="scientific">Corynebacterium ulcerans</name>
    <dbReference type="NCBI Taxonomy" id="65058"/>
    <lineage>
        <taxon>Bacteria</taxon>
        <taxon>Bacillati</taxon>
        <taxon>Actinomycetota</taxon>
        <taxon>Actinomycetes</taxon>
        <taxon>Mycobacteriales</taxon>
        <taxon>Corynebacteriaceae</taxon>
        <taxon>Corynebacterium</taxon>
    </lineage>
</organism>
<evidence type="ECO:0000256" key="12">
    <source>
        <dbReference type="SAM" id="Phobius"/>
    </source>
</evidence>
<feature type="active site" description="Charge relay system" evidence="10">
    <location>
        <position position="318"/>
    </location>
</feature>
<comment type="subcellular location">
    <subcellularLocation>
        <location evidence="1">Cell membrane</location>
        <topology evidence="1">Single-pass membrane protein</topology>
    </subcellularLocation>
</comment>
<evidence type="ECO:0000256" key="2">
    <source>
        <dbReference type="ARBA" id="ARBA00011073"/>
    </source>
</evidence>
<dbReference type="GO" id="GO:0004252">
    <property type="term" value="F:serine-type endopeptidase activity"/>
    <property type="evidence" value="ECO:0007669"/>
    <property type="project" value="UniProtKB-UniRule"/>
</dbReference>
<dbReference type="SUPFAM" id="SSF52743">
    <property type="entry name" value="Subtilisin-like"/>
    <property type="match status" value="1"/>
</dbReference>
<name>A0ABD0BEX8_CORUL</name>
<evidence type="ECO:0000256" key="6">
    <source>
        <dbReference type="ARBA" id="ARBA00022801"/>
    </source>
</evidence>
<proteinExistence type="inferred from homology"/>
<keyword evidence="9 12" id="KW-0472">Membrane</keyword>
<comment type="similarity">
    <text evidence="2 10 11">Belongs to the peptidase S8 family.</text>
</comment>
<evidence type="ECO:0000313" key="15">
    <source>
        <dbReference type="Proteomes" id="UP001205910"/>
    </source>
</evidence>
<evidence type="ECO:0000256" key="8">
    <source>
        <dbReference type="ARBA" id="ARBA00022989"/>
    </source>
</evidence>
<keyword evidence="5 12" id="KW-0812">Transmembrane</keyword>
<keyword evidence="3" id="KW-1003">Cell membrane</keyword>
<dbReference type="NCBIfam" id="TIGR03921">
    <property type="entry name" value="T7SS_mycosin"/>
    <property type="match status" value="1"/>
</dbReference>
<dbReference type="InterPro" id="IPR023828">
    <property type="entry name" value="Peptidase_S8_Ser-AS"/>
</dbReference>
<protein>
    <submittedName>
        <fullName evidence="14">Subtilisin-like serine protease</fullName>
    </submittedName>
</protein>
<evidence type="ECO:0000313" key="14">
    <source>
        <dbReference type="EMBL" id="GJJ42410.1"/>
    </source>
</evidence>
<keyword evidence="6 10" id="KW-0378">Hydrolase</keyword>
<evidence type="ECO:0000256" key="11">
    <source>
        <dbReference type="RuleBase" id="RU003355"/>
    </source>
</evidence>
<dbReference type="Gene3D" id="3.40.50.200">
    <property type="entry name" value="Peptidase S8/S53 domain"/>
    <property type="match status" value="1"/>
</dbReference>
<feature type="domain" description="Peptidase S8/S53" evidence="13">
    <location>
        <begin position="92"/>
        <end position="351"/>
    </location>
</feature>
<keyword evidence="4 10" id="KW-0645">Protease</keyword>
<dbReference type="InterPro" id="IPR036852">
    <property type="entry name" value="Peptidase_S8/S53_dom_sf"/>
</dbReference>
<feature type="active site" description="Charge relay system" evidence="10">
    <location>
        <position position="101"/>
    </location>
</feature>
<feature type="transmembrane region" description="Helical" evidence="12">
    <location>
        <begin position="394"/>
        <end position="414"/>
    </location>
</feature>